<gene>
    <name evidence="4" type="ORF">Rsub_09664</name>
</gene>
<evidence type="ECO:0000259" key="3">
    <source>
        <dbReference type="Pfam" id="PF02886"/>
    </source>
</evidence>
<keyword evidence="2" id="KW-0732">Signal</keyword>
<comment type="caution">
    <text evidence="4">The sequence shown here is derived from an EMBL/GenBank/DDBJ whole genome shotgun (WGS) entry which is preliminary data.</text>
</comment>
<feature type="compositionally biased region" description="Low complexity" evidence="1">
    <location>
        <begin position="401"/>
        <end position="417"/>
    </location>
</feature>
<feature type="chain" id="PRO_5015992906" description="Lipid-binding serum glycoprotein C-terminal domain-containing protein" evidence="2">
    <location>
        <begin position="30"/>
        <end position="586"/>
    </location>
</feature>
<evidence type="ECO:0000256" key="2">
    <source>
        <dbReference type="SAM" id="SignalP"/>
    </source>
</evidence>
<evidence type="ECO:0000313" key="4">
    <source>
        <dbReference type="EMBL" id="GBF96808.1"/>
    </source>
</evidence>
<feature type="region of interest" description="Disordered" evidence="1">
    <location>
        <begin position="549"/>
        <end position="586"/>
    </location>
</feature>
<organism evidence="4 5">
    <name type="scientific">Raphidocelis subcapitata</name>
    <dbReference type="NCBI Taxonomy" id="307507"/>
    <lineage>
        <taxon>Eukaryota</taxon>
        <taxon>Viridiplantae</taxon>
        <taxon>Chlorophyta</taxon>
        <taxon>core chlorophytes</taxon>
        <taxon>Chlorophyceae</taxon>
        <taxon>CS clade</taxon>
        <taxon>Sphaeropleales</taxon>
        <taxon>Selenastraceae</taxon>
        <taxon>Raphidocelis</taxon>
    </lineage>
</organism>
<dbReference type="GO" id="GO:0008289">
    <property type="term" value="F:lipid binding"/>
    <property type="evidence" value="ECO:0007669"/>
    <property type="project" value="InterPro"/>
</dbReference>
<protein>
    <recommendedName>
        <fullName evidence="3">Lipid-binding serum glycoprotein C-terminal domain-containing protein</fullName>
    </recommendedName>
</protein>
<accession>A0A2V0PAC3</accession>
<dbReference type="PANTHER" id="PTHR10504">
    <property type="entry name" value="BACTERICIDAL PERMEABILITY-INCREASING BPI PROTEIN-RELATED"/>
    <property type="match status" value="1"/>
</dbReference>
<evidence type="ECO:0000313" key="5">
    <source>
        <dbReference type="Proteomes" id="UP000247498"/>
    </source>
</evidence>
<sequence length="586" mass="59130">MPGAHRTSAGVLAGAAPLLLLLLAGPARAARLPAPASAIRDAAARNGEASMQIAARQRLFDYAVAEALAVLNATLRNATLPEVDATVEVPLLGGIDVAVRDVNVTRLDVDPELTRVAIEAGYYHAAAANVTANITFAWAWSKGPLGGSGTGELFLEGGSVDIVFLVRNQEAGAPQLVPVSSAVAFRDLSLSLRAASADWLYQALLFVFSGAVRRQIEAAMDDALRTAVPAAVNDALATLPSSFDVRGLPFSAVFTYAVYTTSYVVVKGYAEVDAPDAPAPSLRAPPPLLPPRLAAAGACPFPSTPLPLTPAQIGGEVRMASLYAHDSVLNCVAWGLFHAGALKTRLQDGELPGLRLITDLFGALMPDLPKAYPKHGILLEIEATAPPTVAFADPAPPAPSPSLGGAAAGAAARSPGSNDGGGGDVSVSLSYSTVVSVLNASADGAAPLEVARLAANLSFAADFGWDAAVVGAVNASYAVVNASTAVAPDGWSKAIEWALRQSGARLALSALWDAYVVTPAAPSFGLYNVTTGPAGGGWRGLSADVRVAQPVGGGGGGRDGGGRDGGGAAAAAAAAGSGGPPRPSLR</sequence>
<dbReference type="InterPro" id="IPR001124">
    <property type="entry name" value="Lipid-bd_serum_glycop_C"/>
</dbReference>
<dbReference type="EMBL" id="BDRX01000087">
    <property type="protein sequence ID" value="GBF96808.1"/>
    <property type="molecule type" value="Genomic_DNA"/>
</dbReference>
<dbReference type="Gene3D" id="3.15.10.10">
    <property type="entry name" value="Bactericidal permeability-increasing protein, domain 1"/>
    <property type="match status" value="1"/>
</dbReference>
<dbReference type="PANTHER" id="PTHR10504:SF131">
    <property type="entry name" value="BPI2 DOMAIN-CONTAINING PROTEIN"/>
    <property type="match status" value="1"/>
</dbReference>
<feature type="signal peptide" evidence="2">
    <location>
        <begin position="1"/>
        <end position="29"/>
    </location>
</feature>
<dbReference type="Proteomes" id="UP000247498">
    <property type="component" value="Unassembled WGS sequence"/>
</dbReference>
<reference evidence="4 5" key="1">
    <citation type="journal article" date="2018" name="Sci. Rep.">
        <title>Raphidocelis subcapitata (=Pseudokirchneriella subcapitata) provides an insight into genome evolution and environmental adaptations in the Sphaeropleales.</title>
        <authorList>
            <person name="Suzuki S."/>
            <person name="Yamaguchi H."/>
            <person name="Nakajima N."/>
            <person name="Kawachi M."/>
        </authorList>
    </citation>
    <scope>NUCLEOTIDE SEQUENCE [LARGE SCALE GENOMIC DNA]</scope>
    <source>
        <strain evidence="4 5">NIES-35</strain>
    </source>
</reference>
<dbReference type="STRING" id="307507.A0A2V0PAC3"/>
<evidence type="ECO:0000256" key="1">
    <source>
        <dbReference type="SAM" id="MobiDB-lite"/>
    </source>
</evidence>
<name>A0A2V0PAC3_9CHLO</name>
<dbReference type="InterPro" id="IPR032942">
    <property type="entry name" value="BPI/LBP/Plunc"/>
</dbReference>
<dbReference type="InterPro" id="IPR017943">
    <property type="entry name" value="Bactericidal_perm-incr_a/b_dom"/>
</dbReference>
<feature type="region of interest" description="Disordered" evidence="1">
    <location>
        <begin position="390"/>
        <end position="421"/>
    </location>
</feature>
<dbReference type="Pfam" id="PF02886">
    <property type="entry name" value="LBP_BPI_CETP_C"/>
    <property type="match status" value="1"/>
</dbReference>
<feature type="domain" description="Lipid-binding serum glycoprotein C-terminal" evidence="3">
    <location>
        <begin position="309"/>
        <end position="393"/>
    </location>
</feature>
<feature type="compositionally biased region" description="Gly residues" evidence="1">
    <location>
        <begin position="551"/>
        <end position="568"/>
    </location>
</feature>
<dbReference type="OrthoDB" id="10255543at2759"/>
<keyword evidence="5" id="KW-1185">Reference proteome</keyword>
<dbReference type="InParanoid" id="A0A2V0PAC3"/>
<dbReference type="Gene3D" id="3.15.20.10">
    <property type="entry name" value="Bactericidal permeability-increasing protein, domain 2"/>
    <property type="match status" value="1"/>
</dbReference>
<dbReference type="SUPFAM" id="SSF55394">
    <property type="entry name" value="Bactericidal permeability-increasing protein, BPI"/>
    <property type="match status" value="2"/>
</dbReference>
<proteinExistence type="predicted"/>
<dbReference type="FunCoup" id="A0A2V0PAC3">
    <property type="interactions" value="526"/>
</dbReference>
<dbReference type="AlphaFoldDB" id="A0A2V0PAC3"/>